<sequence>MESSKINKKSKSSWLCGTKKNLSEIEDEIVQEADDYLQSLVSSKTFSGSVLLARDNEIILIKGYGCAEYILQEKNTSQTIFRTGSVTKPFTAVIILQLIERKLLKLNDKLLLFYPDYPHGNEITVKHLLSHTSGIENYTDMESFENMCTKSLTIDQLIDVFKNEPLTSKPGSKYNYSNSNYILLGLIIEKVTGKSYETNLRELILEPCHMNDTGYECDCIDISSIKQNRRACGYICNTDSNGFETCRFIDMSTARSAGGIYSTVEDLYRFDKALYGEKLLKNRTKKLMFKPVREHYALGWEVHRLKHRGIKQQHTGQIFGFESCLVRFPDDHASIIILSNLEQTSVESLIEDLTDILFQTNK</sequence>
<dbReference type="Gene3D" id="3.40.710.10">
    <property type="entry name" value="DD-peptidase/beta-lactamase superfamily"/>
    <property type="match status" value="1"/>
</dbReference>
<evidence type="ECO:0000256" key="2">
    <source>
        <dbReference type="ARBA" id="ARBA00023136"/>
    </source>
</evidence>
<keyword evidence="2" id="KW-0472">Membrane</keyword>
<dbReference type="AlphaFoldDB" id="A0A814K6B8"/>
<dbReference type="InterPro" id="IPR050491">
    <property type="entry name" value="AmpC-like"/>
</dbReference>
<dbReference type="GO" id="GO:0016020">
    <property type="term" value="C:membrane"/>
    <property type="evidence" value="ECO:0007669"/>
    <property type="project" value="UniProtKB-SubCell"/>
</dbReference>
<dbReference type="OrthoDB" id="5946976at2759"/>
<dbReference type="SUPFAM" id="SSF56601">
    <property type="entry name" value="beta-lactamase/transpeptidase-like"/>
    <property type="match status" value="1"/>
</dbReference>
<dbReference type="EMBL" id="CAJNOR010002241">
    <property type="protein sequence ID" value="CAF1267124.1"/>
    <property type="molecule type" value="Genomic_DNA"/>
</dbReference>
<dbReference type="InterPro" id="IPR001466">
    <property type="entry name" value="Beta-lactam-related"/>
</dbReference>
<evidence type="ECO:0000313" key="5">
    <source>
        <dbReference type="EMBL" id="CAF1267124.1"/>
    </source>
</evidence>
<feature type="domain" description="Beta-lactamase-related" evidence="3">
    <location>
        <begin position="43"/>
        <end position="344"/>
    </location>
</feature>
<accession>A0A814K6B8</accession>
<protein>
    <recommendedName>
        <fullName evidence="3">Beta-lactamase-related domain-containing protein</fullName>
    </recommendedName>
</protein>
<dbReference type="Proteomes" id="UP000663828">
    <property type="component" value="Unassembled WGS sequence"/>
</dbReference>
<reference evidence="4" key="1">
    <citation type="submission" date="2021-02" db="EMBL/GenBank/DDBJ databases">
        <authorList>
            <person name="Nowell W R."/>
        </authorList>
    </citation>
    <scope>NUCLEOTIDE SEQUENCE</scope>
</reference>
<comment type="subcellular location">
    <subcellularLocation>
        <location evidence="1">Membrane</location>
    </subcellularLocation>
</comment>
<dbReference type="Pfam" id="PF00144">
    <property type="entry name" value="Beta-lactamase"/>
    <property type="match status" value="1"/>
</dbReference>
<evidence type="ECO:0000256" key="1">
    <source>
        <dbReference type="ARBA" id="ARBA00004370"/>
    </source>
</evidence>
<organism evidence="4 7">
    <name type="scientific">Adineta ricciae</name>
    <name type="common">Rotifer</name>
    <dbReference type="NCBI Taxonomy" id="249248"/>
    <lineage>
        <taxon>Eukaryota</taxon>
        <taxon>Metazoa</taxon>
        <taxon>Spiralia</taxon>
        <taxon>Gnathifera</taxon>
        <taxon>Rotifera</taxon>
        <taxon>Eurotatoria</taxon>
        <taxon>Bdelloidea</taxon>
        <taxon>Adinetida</taxon>
        <taxon>Adinetidae</taxon>
        <taxon>Adineta</taxon>
    </lineage>
</organism>
<dbReference type="PANTHER" id="PTHR46825:SF11">
    <property type="entry name" value="PENICILLIN-BINDING PROTEIN 4"/>
    <property type="match status" value="1"/>
</dbReference>
<dbReference type="PANTHER" id="PTHR46825">
    <property type="entry name" value="D-ALANYL-D-ALANINE-CARBOXYPEPTIDASE/ENDOPEPTIDASE AMPH"/>
    <property type="match status" value="1"/>
</dbReference>
<keyword evidence="6" id="KW-1185">Reference proteome</keyword>
<dbReference type="Proteomes" id="UP000663852">
    <property type="component" value="Unassembled WGS sequence"/>
</dbReference>
<evidence type="ECO:0000259" key="3">
    <source>
        <dbReference type="Pfam" id="PF00144"/>
    </source>
</evidence>
<evidence type="ECO:0000313" key="4">
    <source>
        <dbReference type="EMBL" id="CAF1045125.1"/>
    </source>
</evidence>
<evidence type="ECO:0000313" key="6">
    <source>
        <dbReference type="Proteomes" id="UP000663828"/>
    </source>
</evidence>
<evidence type="ECO:0000313" key="7">
    <source>
        <dbReference type="Proteomes" id="UP000663852"/>
    </source>
</evidence>
<gene>
    <name evidence="4" type="ORF">EDS130_LOCUS17135</name>
    <name evidence="5" type="ORF">XAT740_LOCUS27092</name>
</gene>
<dbReference type="InterPro" id="IPR012338">
    <property type="entry name" value="Beta-lactam/transpept-like"/>
</dbReference>
<comment type="caution">
    <text evidence="4">The sequence shown here is derived from an EMBL/GenBank/DDBJ whole genome shotgun (WGS) entry which is preliminary data.</text>
</comment>
<name>A0A814K6B8_ADIRI</name>
<proteinExistence type="predicted"/>
<dbReference type="EMBL" id="CAJNOJ010000076">
    <property type="protein sequence ID" value="CAF1045125.1"/>
    <property type="molecule type" value="Genomic_DNA"/>
</dbReference>